<dbReference type="OrthoDB" id="1741719at2759"/>
<dbReference type="STRING" id="71717.A0A4Y7T8T9"/>
<keyword evidence="6 11" id="KW-0156">Chromatin regulator</keyword>
<feature type="repeat" description="WD" evidence="10">
    <location>
        <begin position="113"/>
        <end position="145"/>
    </location>
</feature>
<keyword evidence="16" id="KW-1185">Reference proteome</keyword>
<name>A0A4Y7T8T9_COPMI</name>
<evidence type="ECO:0000256" key="12">
    <source>
        <dbReference type="SAM" id="MobiDB-lite"/>
    </source>
</evidence>
<proteinExistence type="inferred from homology"/>
<feature type="region of interest" description="Disordered" evidence="12">
    <location>
        <begin position="496"/>
        <end position="534"/>
    </location>
</feature>
<feature type="domain" description="CAF1B/HIR1 beta-propeller" evidence="14">
    <location>
        <begin position="50"/>
        <end position="347"/>
    </location>
</feature>
<dbReference type="SMART" id="SM00320">
    <property type="entry name" value="WD40"/>
    <property type="match status" value="6"/>
</dbReference>
<dbReference type="InterPro" id="IPR055410">
    <property type="entry name" value="Beta-prop_CAF1B_HIR1"/>
</dbReference>
<dbReference type="GO" id="GO:0000785">
    <property type="term" value="C:chromatin"/>
    <property type="evidence" value="ECO:0007669"/>
    <property type="project" value="TreeGrafter"/>
</dbReference>
<dbReference type="InterPro" id="IPR015943">
    <property type="entry name" value="WD40/YVTN_repeat-like_dom_sf"/>
</dbReference>
<dbReference type="InterPro" id="IPR036322">
    <property type="entry name" value="WD40_repeat_dom_sf"/>
</dbReference>
<dbReference type="PANTHER" id="PTHR13831">
    <property type="entry name" value="MEMBER OF THE HIR1 FAMILY OF WD-REPEAT PROTEINS"/>
    <property type="match status" value="1"/>
</dbReference>
<dbReference type="InterPro" id="IPR031120">
    <property type="entry name" value="HIR1-like"/>
</dbReference>
<keyword evidence="5 11" id="KW-0677">Repeat</keyword>
<accession>A0A4Y7T8T9</accession>
<evidence type="ECO:0000256" key="1">
    <source>
        <dbReference type="ARBA" id="ARBA00004123"/>
    </source>
</evidence>
<comment type="similarity">
    <text evidence="2 11">Belongs to the WD repeat HIR1 family.</text>
</comment>
<comment type="subcellular location">
    <subcellularLocation>
        <location evidence="1 11">Nucleus</location>
    </subcellularLocation>
</comment>
<reference evidence="15 16" key="1">
    <citation type="journal article" date="2019" name="Nat. Ecol. Evol.">
        <title>Megaphylogeny resolves global patterns of mushroom evolution.</title>
        <authorList>
            <person name="Varga T."/>
            <person name="Krizsan K."/>
            <person name="Foldi C."/>
            <person name="Dima B."/>
            <person name="Sanchez-Garcia M."/>
            <person name="Sanchez-Ramirez S."/>
            <person name="Szollosi G.J."/>
            <person name="Szarkandi J.G."/>
            <person name="Papp V."/>
            <person name="Albert L."/>
            <person name="Andreopoulos W."/>
            <person name="Angelini C."/>
            <person name="Antonin V."/>
            <person name="Barry K.W."/>
            <person name="Bougher N.L."/>
            <person name="Buchanan P."/>
            <person name="Buyck B."/>
            <person name="Bense V."/>
            <person name="Catcheside P."/>
            <person name="Chovatia M."/>
            <person name="Cooper J."/>
            <person name="Damon W."/>
            <person name="Desjardin D."/>
            <person name="Finy P."/>
            <person name="Geml J."/>
            <person name="Haridas S."/>
            <person name="Hughes K."/>
            <person name="Justo A."/>
            <person name="Karasinski D."/>
            <person name="Kautmanova I."/>
            <person name="Kiss B."/>
            <person name="Kocsube S."/>
            <person name="Kotiranta H."/>
            <person name="LaButti K.M."/>
            <person name="Lechner B.E."/>
            <person name="Liimatainen K."/>
            <person name="Lipzen A."/>
            <person name="Lukacs Z."/>
            <person name="Mihaltcheva S."/>
            <person name="Morgado L.N."/>
            <person name="Niskanen T."/>
            <person name="Noordeloos M.E."/>
            <person name="Ohm R.A."/>
            <person name="Ortiz-Santana B."/>
            <person name="Ovrebo C."/>
            <person name="Racz N."/>
            <person name="Riley R."/>
            <person name="Savchenko A."/>
            <person name="Shiryaev A."/>
            <person name="Soop K."/>
            <person name="Spirin V."/>
            <person name="Szebenyi C."/>
            <person name="Tomsovsky M."/>
            <person name="Tulloss R.E."/>
            <person name="Uehling J."/>
            <person name="Grigoriev I.V."/>
            <person name="Vagvolgyi C."/>
            <person name="Papp T."/>
            <person name="Martin F.M."/>
            <person name="Miettinen O."/>
            <person name="Hibbett D.S."/>
            <person name="Nagy L.G."/>
        </authorList>
    </citation>
    <scope>NUCLEOTIDE SEQUENCE [LARGE SCALE GENOMIC DNA]</scope>
    <source>
        <strain evidence="15 16">FP101781</strain>
    </source>
</reference>
<evidence type="ECO:0000256" key="4">
    <source>
        <dbReference type="ARBA" id="ARBA00022574"/>
    </source>
</evidence>
<dbReference type="GO" id="GO:0006351">
    <property type="term" value="P:DNA-templated transcription"/>
    <property type="evidence" value="ECO:0007669"/>
    <property type="project" value="InterPro"/>
</dbReference>
<dbReference type="PROSITE" id="PS50082">
    <property type="entry name" value="WD_REPEATS_2"/>
    <property type="match status" value="3"/>
</dbReference>
<sequence length="881" mass="96618">MHFTKPAWVMHSNTSNSDANAKRLSIFSVHVHPDGSRIATASEASGRPPKSLCTLTMHTGPVLVVRWAHNGRWLASGSDDEIVMVWDLDPHAKGRVWGSDEVNVEGWKPLKRLPGHESDVTDVAWSPEDRYLASVGLDSKVIIWDGYTLECVRKLDQHNGFVKGVCWDPVGEFLATQSDDKTVKIWRTTDWQLEAEVTKPFEDSPGSTFFRRLSWSPDGAHITASNATNNKGFVFIAAVITRNTWTSDISLVGHENTVEVAAYNPHIFLRNPAVPVTTSNICSVVALGADDRSVSVWQTKSARPLIVAKEVFDRHIMDLSWSWDGLTLYAASSDGTIAAFAFTAEELEGIAPHSVQEQYLSKFGFSLPPAPHGYSHGSANQITPPPSPTRRPAEIEVPKTVVNGEQVNQLVARRGKPKKRATLMPPTSAIIPSAGSGSQLPPTSRAYPSISANAPSFGFPRPAEQPYEPQHNWARHDLAPMDLDMPMDSFGDGGISRGKRKASAMLDGEDGGPAPKGRTMGEGRKQEAPGPVKQLKWGTTEPAQSISIHHLGSVLPTLPLLSYSKSEIEESDSYLEVRNKEEDHTTEISFVTGKEVEWLDYLPSPVIAAKATSYFCVVASQDGSLIVYSHTGRRLLPPLSLGSSTSFLDGNKHHLLAVTSAGQLHCWNVKQQKASFAPASVAPLLASSPNSALLSATVSPNGTSLIRISNGVVYSYDPNLLTFIKTTEKWWAENSDAWHGRPRAPASIRGIMTSTEYSLNTGDDNRLAVVEVPRPQWWSSAITLGHLESRMHAIKLLESSAEYRQVVLLYSKKLADEGFRSKAEEFIKELFGPVYWRPGRDDAPSATICGDVLAIFARSKTLAKLGMDWQDTLRRANNEEM</sequence>
<gene>
    <name evidence="15" type="ORF">FA13DRAFT_1734340</name>
</gene>
<keyword evidence="8 11" id="KW-0804">Transcription</keyword>
<dbReference type="PROSITE" id="PS00678">
    <property type="entry name" value="WD_REPEATS_1"/>
    <property type="match status" value="1"/>
</dbReference>
<evidence type="ECO:0000256" key="2">
    <source>
        <dbReference type="ARBA" id="ARBA00007306"/>
    </source>
</evidence>
<protein>
    <recommendedName>
        <fullName evidence="11">Protein HIR</fullName>
    </recommendedName>
</protein>
<dbReference type="InterPro" id="IPR019775">
    <property type="entry name" value="WD40_repeat_CS"/>
</dbReference>
<dbReference type="PANTHER" id="PTHR13831:SF0">
    <property type="entry name" value="PROTEIN HIRA"/>
    <property type="match status" value="1"/>
</dbReference>
<dbReference type="GO" id="GO:0006338">
    <property type="term" value="P:chromatin remodeling"/>
    <property type="evidence" value="ECO:0007669"/>
    <property type="project" value="InterPro"/>
</dbReference>
<keyword evidence="7 11" id="KW-0805">Transcription regulation</keyword>
<feature type="repeat" description="WD" evidence="10">
    <location>
        <begin position="55"/>
        <end position="89"/>
    </location>
</feature>
<organism evidence="15 16">
    <name type="scientific">Coprinellus micaceus</name>
    <name type="common">Glistening ink-cap mushroom</name>
    <name type="synonym">Coprinus micaceus</name>
    <dbReference type="NCBI Taxonomy" id="71717"/>
    <lineage>
        <taxon>Eukaryota</taxon>
        <taxon>Fungi</taxon>
        <taxon>Dikarya</taxon>
        <taxon>Basidiomycota</taxon>
        <taxon>Agaricomycotina</taxon>
        <taxon>Agaricomycetes</taxon>
        <taxon>Agaricomycetidae</taxon>
        <taxon>Agaricales</taxon>
        <taxon>Agaricineae</taxon>
        <taxon>Psathyrellaceae</taxon>
        <taxon>Coprinellus</taxon>
    </lineage>
</organism>
<evidence type="ECO:0000256" key="11">
    <source>
        <dbReference type="RuleBase" id="RU364014"/>
    </source>
</evidence>
<evidence type="ECO:0000256" key="9">
    <source>
        <dbReference type="ARBA" id="ARBA00023242"/>
    </source>
</evidence>
<dbReference type="PROSITE" id="PS50294">
    <property type="entry name" value="WD_REPEATS_REGION"/>
    <property type="match status" value="3"/>
</dbReference>
<comment type="caution">
    <text evidence="15">The sequence shown here is derived from an EMBL/GenBank/DDBJ whole genome shotgun (WGS) entry which is preliminary data.</text>
</comment>
<keyword evidence="9 11" id="KW-0539">Nucleus</keyword>
<dbReference type="GO" id="GO:0031491">
    <property type="term" value="F:nucleosome binding"/>
    <property type="evidence" value="ECO:0007669"/>
    <property type="project" value="TreeGrafter"/>
</dbReference>
<dbReference type="GO" id="GO:0000417">
    <property type="term" value="C:HIR complex"/>
    <property type="evidence" value="ECO:0007669"/>
    <property type="project" value="TreeGrafter"/>
</dbReference>
<dbReference type="Pfam" id="PF24105">
    <property type="entry name" value="Beta-prop_CAF1B_HIR1"/>
    <property type="match status" value="1"/>
</dbReference>
<evidence type="ECO:0000256" key="5">
    <source>
        <dbReference type="ARBA" id="ARBA00022737"/>
    </source>
</evidence>
<feature type="domain" description="Protein HIRA-like C-terminal" evidence="13">
    <location>
        <begin position="632"/>
        <end position="830"/>
    </location>
</feature>
<dbReference type="GO" id="GO:0005634">
    <property type="term" value="C:nucleus"/>
    <property type="evidence" value="ECO:0007669"/>
    <property type="project" value="UniProtKB-SubCell"/>
</dbReference>
<evidence type="ECO:0000256" key="6">
    <source>
        <dbReference type="ARBA" id="ARBA00022853"/>
    </source>
</evidence>
<dbReference type="EMBL" id="QPFP01000025">
    <property type="protein sequence ID" value="TEB29989.1"/>
    <property type="molecule type" value="Genomic_DNA"/>
</dbReference>
<dbReference type="CDD" id="cd00200">
    <property type="entry name" value="WD40"/>
    <property type="match status" value="1"/>
</dbReference>
<evidence type="ECO:0000256" key="3">
    <source>
        <dbReference type="ARBA" id="ARBA00022491"/>
    </source>
</evidence>
<dbReference type="Pfam" id="PF07569">
    <property type="entry name" value="Hira"/>
    <property type="match status" value="1"/>
</dbReference>
<feature type="repeat" description="WD" evidence="10">
    <location>
        <begin position="155"/>
        <end position="186"/>
    </location>
</feature>
<comment type="function">
    <text evidence="11">Required for replication-independent chromatin assembly and for the periodic repression of histone gene transcription during the cell cycle.</text>
</comment>
<evidence type="ECO:0000259" key="13">
    <source>
        <dbReference type="Pfam" id="PF07569"/>
    </source>
</evidence>
<dbReference type="InterPro" id="IPR011494">
    <property type="entry name" value="HIRA-like_C"/>
</dbReference>
<keyword evidence="3 11" id="KW-0678">Repressor</keyword>
<dbReference type="Gene3D" id="2.130.10.10">
    <property type="entry name" value="YVTN repeat-like/Quinoprotein amine dehydrogenase"/>
    <property type="match status" value="3"/>
</dbReference>
<keyword evidence="4 10" id="KW-0853">WD repeat</keyword>
<dbReference type="AlphaFoldDB" id="A0A4Y7T8T9"/>
<dbReference type="Proteomes" id="UP000298030">
    <property type="component" value="Unassembled WGS sequence"/>
</dbReference>
<evidence type="ECO:0000256" key="7">
    <source>
        <dbReference type="ARBA" id="ARBA00023015"/>
    </source>
</evidence>
<evidence type="ECO:0000313" key="16">
    <source>
        <dbReference type="Proteomes" id="UP000298030"/>
    </source>
</evidence>
<dbReference type="InterPro" id="IPR001680">
    <property type="entry name" value="WD40_rpt"/>
</dbReference>
<feature type="region of interest" description="Disordered" evidence="12">
    <location>
        <begin position="412"/>
        <end position="442"/>
    </location>
</feature>
<dbReference type="SUPFAM" id="SSF50978">
    <property type="entry name" value="WD40 repeat-like"/>
    <property type="match status" value="2"/>
</dbReference>
<evidence type="ECO:0000256" key="8">
    <source>
        <dbReference type="ARBA" id="ARBA00023163"/>
    </source>
</evidence>
<evidence type="ECO:0000256" key="10">
    <source>
        <dbReference type="PROSITE-ProRule" id="PRU00221"/>
    </source>
</evidence>
<evidence type="ECO:0000313" key="15">
    <source>
        <dbReference type="EMBL" id="TEB29989.1"/>
    </source>
</evidence>
<dbReference type="GO" id="GO:0006355">
    <property type="term" value="P:regulation of DNA-templated transcription"/>
    <property type="evidence" value="ECO:0007669"/>
    <property type="project" value="InterPro"/>
</dbReference>
<evidence type="ECO:0000259" key="14">
    <source>
        <dbReference type="Pfam" id="PF24105"/>
    </source>
</evidence>